<dbReference type="AlphaFoldDB" id="A0A4Y7QDF2"/>
<keyword evidence="2" id="KW-1185">Reference proteome</keyword>
<name>A0A4Y7QDF2_9AGAM</name>
<dbReference type="EMBL" id="ML170164">
    <property type="protein sequence ID" value="TDL25248.1"/>
    <property type="molecule type" value="Genomic_DNA"/>
</dbReference>
<evidence type="ECO:0000313" key="1">
    <source>
        <dbReference type="EMBL" id="TDL25248.1"/>
    </source>
</evidence>
<dbReference type="VEuPathDB" id="FungiDB:BD410DRAFT_633276"/>
<dbReference type="Proteomes" id="UP000294933">
    <property type="component" value="Unassembled WGS sequence"/>
</dbReference>
<protein>
    <recommendedName>
        <fullName evidence="3">F-box domain-containing protein</fullName>
    </recommendedName>
</protein>
<accession>A0A4Y7QDF2</accession>
<proteinExistence type="predicted"/>
<dbReference type="OrthoDB" id="3258555at2759"/>
<gene>
    <name evidence="1" type="ORF">BD410DRAFT_633276</name>
</gene>
<organism evidence="1 2">
    <name type="scientific">Rickenella mellea</name>
    <dbReference type="NCBI Taxonomy" id="50990"/>
    <lineage>
        <taxon>Eukaryota</taxon>
        <taxon>Fungi</taxon>
        <taxon>Dikarya</taxon>
        <taxon>Basidiomycota</taxon>
        <taxon>Agaricomycotina</taxon>
        <taxon>Agaricomycetes</taxon>
        <taxon>Hymenochaetales</taxon>
        <taxon>Rickenellaceae</taxon>
        <taxon>Rickenella</taxon>
    </lineage>
</organism>
<evidence type="ECO:0008006" key="3">
    <source>
        <dbReference type="Google" id="ProtNLM"/>
    </source>
</evidence>
<evidence type="ECO:0000313" key="2">
    <source>
        <dbReference type="Proteomes" id="UP000294933"/>
    </source>
</evidence>
<sequence length="248" mass="28878">MIISVLIPPEDRLGPHCETSAWRDAFSAKYVVVRVCRSWYNSCIDRLYQHIHLNRIAQIPRLVRTLEKSGAKDLARFIQRLDLNFFFPIGWERLYCQDFRRLLCLCPSIREMDHTLIFDAKPQLDPVIYATLAVFLDNITYLRLGHDETSFEVQCRLISTLTTLRELDFHPGILDECPEDYTHKFTANLPHLSSLTISLRNGTWESIWYLTLWAIPSIRRLSVTIDSKSWAWVPLQIIQLLPGLCAST</sequence>
<reference evidence="1 2" key="1">
    <citation type="submission" date="2018-06" db="EMBL/GenBank/DDBJ databases">
        <title>A transcriptomic atlas of mushroom development highlights an independent origin of complex multicellularity.</title>
        <authorList>
            <consortium name="DOE Joint Genome Institute"/>
            <person name="Krizsan K."/>
            <person name="Almasi E."/>
            <person name="Merenyi Z."/>
            <person name="Sahu N."/>
            <person name="Viragh M."/>
            <person name="Koszo T."/>
            <person name="Mondo S."/>
            <person name="Kiss B."/>
            <person name="Balint B."/>
            <person name="Kues U."/>
            <person name="Barry K."/>
            <person name="Hegedus J.C."/>
            <person name="Henrissat B."/>
            <person name="Johnson J."/>
            <person name="Lipzen A."/>
            <person name="Ohm R."/>
            <person name="Nagy I."/>
            <person name="Pangilinan J."/>
            <person name="Yan J."/>
            <person name="Xiong Y."/>
            <person name="Grigoriev I.V."/>
            <person name="Hibbett D.S."/>
            <person name="Nagy L.G."/>
        </authorList>
    </citation>
    <scope>NUCLEOTIDE SEQUENCE [LARGE SCALE GENOMIC DNA]</scope>
    <source>
        <strain evidence="1 2">SZMC22713</strain>
    </source>
</reference>